<dbReference type="Proteomes" id="UP000320475">
    <property type="component" value="Unassembled WGS sequence"/>
</dbReference>
<organism evidence="3 5">
    <name type="scientific">Synchytrium endobioticum</name>
    <dbReference type="NCBI Taxonomy" id="286115"/>
    <lineage>
        <taxon>Eukaryota</taxon>
        <taxon>Fungi</taxon>
        <taxon>Fungi incertae sedis</taxon>
        <taxon>Chytridiomycota</taxon>
        <taxon>Chytridiomycota incertae sedis</taxon>
        <taxon>Chytridiomycetes</taxon>
        <taxon>Synchytriales</taxon>
        <taxon>Synchytriaceae</taxon>
        <taxon>Synchytrium</taxon>
    </lineage>
</organism>
<feature type="compositionally biased region" description="Low complexity" evidence="2">
    <location>
        <begin position="418"/>
        <end position="431"/>
    </location>
</feature>
<evidence type="ECO:0000256" key="2">
    <source>
        <dbReference type="SAM" id="MobiDB-lite"/>
    </source>
</evidence>
<gene>
    <name evidence="4" type="ORF">SeLEV6574_g04029</name>
    <name evidence="3" type="ORF">SeMB42_g06820</name>
</gene>
<proteinExistence type="predicted"/>
<evidence type="ECO:0000313" key="5">
    <source>
        <dbReference type="Proteomes" id="UP000317494"/>
    </source>
</evidence>
<dbReference type="VEuPathDB" id="FungiDB:SeMB42_g06820"/>
<reference evidence="5 6" key="1">
    <citation type="journal article" date="2019" name="Sci. Rep.">
        <title>Comparative genomics of chytrid fungi reveal insights into the obligate biotrophic and pathogenic lifestyle of Synchytrium endobioticum.</title>
        <authorList>
            <person name="van de Vossenberg B.T.L.H."/>
            <person name="Warris S."/>
            <person name="Nguyen H.D.T."/>
            <person name="van Gent-Pelzer M.P.E."/>
            <person name="Joly D.L."/>
            <person name="van de Geest H.C."/>
            <person name="Bonants P.J.M."/>
            <person name="Smith D.S."/>
            <person name="Levesque C.A."/>
            <person name="van der Lee T.A.J."/>
        </authorList>
    </citation>
    <scope>NUCLEOTIDE SEQUENCE [LARGE SCALE GENOMIC DNA]</scope>
    <source>
        <strain evidence="4 6">LEV6574</strain>
        <strain evidence="3 5">MB42</strain>
    </source>
</reference>
<evidence type="ECO:0000313" key="3">
    <source>
        <dbReference type="EMBL" id="TPX37882.1"/>
    </source>
</evidence>
<keyword evidence="5" id="KW-1185">Reference proteome</keyword>
<comment type="caution">
    <text evidence="3">The sequence shown here is derived from an EMBL/GenBank/DDBJ whole genome shotgun (WGS) entry which is preliminary data.</text>
</comment>
<name>A0A507CE30_9FUNG</name>
<protein>
    <submittedName>
        <fullName evidence="3">Uncharacterized protein</fullName>
    </submittedName>
</protein>
<feature type="coiled-coil region" evidence="1">
    <location>
        <begin position="383"/>
        <end position="410"/>
    </location>
</feature>
<sequence length="572" mass="61479">MPYYMIGHSSPHFHRNSANRPFQVAELAFVRAAERHRALERALLKLIETTTAPGFLAALATEPVLDHFRRGPSIRRIPVDLLDKSRRAVKVVETALDKISQATPPANASPIKGTASAAASSLLNSVESVIPSFSIKTPRIKASNAAAKHTKAIQTPWIENVLENVAGKVTTSATAFTTGRSSSTLLGMASAVLKAPYAALTRALTVAKSAVTNPYVDVVLVGATLYAIYFISTREDTSNSLHESIRGIQQQLTQNALLSENQHVSDELSRMEALIKEILPQHPDLVPLAELARQIETEKKVVATTHAELQRMADKASKAVQSQVDTDRLVSDLTRLNGEFKELQNAMLKLTSEHDANVVEKDIMVAELAHVKAWDPSGCHNVIADLTEQNEVLIQRIRVMESELASLRNMFASMSHVAAAPPRSESPASDSGSDKAEAASSVLFKEGSELLDSSIVHLQMEDVAEATGESTNTESSMTSSIGNDNTTQMDESVVLESQGVVPVVELSEEDDNEVRVVTAASFASDNAEDAPSSTASTTTDGSNNDWDIVSTGDAVDKEGGVHAVAQRSTDKS</sequence>
<dbReference type="Proteomes" id="UP000317494">
    <property type="component" value="Unassembled WGS sequence"/>
</dbReference>
<feature type="compositionally biased region" description="Low complexity" evidence="2">
    <location>
        <begin position="467"/>
        <end position="480"/>
    </location>
</feature>
<keyword evidence="1" id="KW-0175">Coiled coil</keyword>
<feature type="compositionally biased region" description="Low complexity" evidence="2">
    <location>
        <begin position="532"/>
        <end position="542"/>
    </location>
</feature>
<evidence type="ECO:0000256" key="1">
    <source>
        <dbReference type="SAM" id="Coils"/>
    </source>
</evidence>
<evidence type="ECO:0000313" key="4">
    <source>
        <dbReference type="EMBL" id="TPX45184.1"/>
    </source>
</evidence>
<dbReference type="EMBL" id="QEAM01000151">
    <property type="protein sequence ID" value="TPX45184.1"/>
    <property type="molecule type" value="Genomic_DNA"/>
</dbReference>
<feature type="region of interest" description="Disordered" evidence="2">
    <location>
        <begin position="521"/>
        <end position="572"/>
    </location>
</feature>
<dbReference type="EMBL" id="QEAN01000412">
    <property type="protein sequence ID" value="TPX37882.1"/>
    <property type="molecule type" value="Genomic_DNA"/>
</dbReference>
<accession>A0A507CE30</accession>
<feature type="region of interest" description="Disordered" evidence="2">
    <location>
        <begin position="418"/>
        <end position="439"/>
    </location>
</feature>
<dbReference type="AlphaFoldDB" id="A0A507CE30"/>
<feature type="region of interest" description="Disordered" evidence="2">
    <location>
        <begin position="465"/>
        <end position="485"/>
    </location>
</feature>
<evidence type="ECO:0000313" key="6">
    <source>
        <dbReference type="Proteomes" id="UP000320475"/>
    </source>
</evidence>